<accession>A0A075AZ20</accession>
<name>A0A075AZ20_ROZAC</name>
<reference evidence="1 4" key="1">
    <citation type="journal article" date="2013" name="Curr. Biol.">
        <title>Shared signatures of parasitism and phylogenomics unite Cryptomycota and microsporidia.</title>
        <authorList>
            <person name="James T.Y."/>
            <person name="Pelin A."/>
            <person name="Bonen L."/>
            <person name="Ahrendt S."/>
            <person name="Sain D."/>
            <person name="Corradi N."/>
            <person name="Stajich J.E."/>
        </authorList>
    </citation>
    <scope>NUCLEOTIDE SEQUENCE [LARGE SCALE GENOMIC DNA]</scope>
    <source>
        <strain evidence="1">CSF55</strain>
        <strain evidence="1">CSF55</strain>
    </source>
</reference>
<dbReference type="Proteomes" id="UP000030755">
    <property type="component" value="Unassembled WGS sequence"/>
</dbReference>
<sequence length="81" mass="9672">MLNKPKQVAAGNNIHGDAVAENQGYDDYEDYYEQPKIPYHAKRFDHERINWKPLYKSIIDRIIPYSTIREQKCNRCDNEEL</sequence>
<evidence type="ECO:0000313" key="3">
    <source>
        <dbReference type="EMBL" id="RKP19573.1"/>
    </source>
</evidence>
<dbReference type="EMBL" id="ML005264">
    <property type="protein sequence ID" value="RKP19231.1"/>
    <property type="molecule type" value="Genomic_DNA"/>
</dbReference>
<gene>
    <name evidence="1" type="ORF">O9G_005094</name>
    <name evidence="3" type="ORF">ROZALSC1DRAFT_28845</name>
    <name evidence="2" type="ORF">ROZALSC1DRAFT_29148</name>
</gene>
<protein>
    <submittedName>
        <fullName evidence="1">Uncharacterized protein</fullName>
    </submittedName>
</protein>
<dbReference type="Proteomes" id="UP000281549">
    <property type="component" value="Unassembled WGS sequence"/>
</dbReference>
<organism evidence="1 4">
    <name type="scientific">Rozella allomycis (strain CSF55)</name>
    <dbReference type="NCBI Taxonomy" id="988480"/>
    <lineage>
        <taxon>Eukaryota</taxon>
        <taxon>Fungi</taxon>
        <taxon>Fungi incertae sedis</taxon>
        <taxon>Cryptomycota</taxon>
        <taxon>Cryptomycota incertae sedis</taxon>
        <taxon>Rozella</taxon>
    </lineage>
</organism>
<evidence type="ECO:0000313" key="1">
    <source>
        <dbReference type="EMBL" id="EPZ35545.1"/>
    </source>
</evidence>
<evidence type="ECO:0000313" key="4">
    <source>
        <dbReference type="Proteomes" id="UP000030755"/>
    </source>
</evidence>
<dbReference type="EMBL" id="ML005201">
    <property type="protein sequence ID" value="RKP19573.1"/>
    <property type="molecule type" value="Genomic_DNA"/>
</dbReference>
<dbReference type="AlphaFoldDB" id="A0A075AZ20"/>
<dbReference type="EMBL" id="KE560819">
    <property type="protein sequence ID" value="EPZ35545.1"/>
    <property type="molecule type" value="Genomic_DNA"/>
</dbReference>
<proteinExistence type="predicted"/>
<dbReference type="HOGENOM" id="CLU_2575204_0_0_1"/>
<evidence type="ECO:0000313" key="2">
    <source>
        <dbReference type="EMBL" id="RKP19231.1"/>
    </source>
</evidence>
<keyword evidence="4" id="KW-1185">Reference proteome</keyword>
<evidence type="ECO:0000313" key="5">
    <source>
        <dbReference type="Proteomes" id="UP000281549"/>
    </source>
</evidence>
<reference evidence="5" key="2">
    <citation type="journal article" date="2018" name="Nat. Microbiol.">
        <title>Leveraging single-cell genomics to expand the fungal tree of life.</title>
        <authorList>
            <person name="Ahrendt S.R."/>
            <person name="Quandt C.A."/>
            <person name="Ciobanu D."/>
            <person name="Clum A."/>
            <person name="Salamov A."/>
            <person name="Andreopoulos B."/>
            <person name="Cheng J.F."/>
            <person name="Woyke T."/>
            <person name="Pelin A."/>
            <person name="Henrissat B."/>
            <person name="Reynolds N.K."/>
            <person name="Benny G.L."/>
            <person name="Smith M.E."/>
            <person name="James T.Y."/>
            <person name="Grigoriev I.V."/>
        </authorList>
    </citation>
    <scope>NUCLEOTIDE SEQUENCE [LARGE SCALE GENOMIC DNA]</scope>
    <source>
        <strain evidence="5">CSF55</strain>
    </source>
</reference>
<reference evidence="2" key="3">
    <citation type="submission" date="2018-08" db="EMBL/GenBank/DDBJ databases">
        <title>Leveraging single-cell genomics to expand the Fungal Tree of Life.</title>
        <authorList>
            <consortium name="DOE Joint Genome Institute"/>
            <person name="Ahrendt S.R."/>
            <person name="Quandt C.A."/>
            <person name="Ciobanu D."/>
            <person name="Clum A."/>
            <person name="Salamov A."/>
            <person name="Andreopoulos B."/>
            <person name="Cheng J.-F."/>
            <person name="Woyke T."/>
            <person name="Pelin A."/>
            <person name="Henrissat B."/>
            <person name="Reynolds N."/>
            <person name="Benny G.L."/>
            <person name="Smith M.E."/>
            <person name="James T.Y."/>
            <person name="Grigoriev I.V."/>
        </authorList>
    </citation>
    <scope>NUCLEOTIDE SEQUENCE</scope>
    <source>
        <strain evidence="2">CSF55</strain>
    </source>
</reference>